<dbReference type="RefSeq" id="WP_350331908.1">
    <property type="nucleotide sequence ID" value="NZ_CP054719.1"/>
</dbReference>
<protein>
    <submittedName>
        <fullName evidence="2">Uncharacterized protein</fullName>
    </submittedName>
</protein>
<dbReference type="KEGG" id="pbal:CPBP_01150"/>
<dbReference type="EMBL" id="CP054719">
    <property type="protein sequence ID" value="QOL20358.1"/>
    <property type="molecule type" value="Genomic_DNA"/>
</dbReference>
<feature type="region of interest" description="Disordered" evidence="1">
    <location>
        <begin position="71"/>
        <end position="91"/>
    </location>
</feature>
<gene>
    <name evidence="2" type="ORF">CPBP_01150</name>
</gene>
<evidence type="ECO:0000256" key="1">
    <source>
        <dbReference type="SAM" id="MobiDB-lite"/>
    </source>
</evidence>
<evidence type="ECO:0000313" key="2">
    <source>
        <dbReference type="EMBL" id="QOL20358.1"/>
    </source>
</evidence>
<evidence type="ECO:0000313" key="3">
    <source>
        <dbReference type="Proteomes" id="UP000594001"/>
    </source>
</evidence>
<dbReference type="AlphaFoldDB" id="A0A7L9RVI1"/>
<accession>A0A7L9RVI1</accession>
<sequence>MQVGLLNILKQLRSLKIFNYSVSGLDDKVAQSIRSFGDEWKFRVNLGTASSRHLAGYDTATGQLGANRFYPPSTSPEVLGNQEVKDEEDIK</sequence>
<organism evidence="2 3">
    <name type="scientific">Candidatus Bodocaedibacter vickermanii</name>
    <dbReference type="NCBI Taxonomy" id="2741701"/>
    <lineage>
        <taxon>Bacteria</taxon>
        <taxon>Pseudomonadati</taxon>
        <taxon>Pseudomonadota</taxon>
        <taxon>Alphaproteobacteria</taxon>
        <taxon>Holosporales</taxon>
        <taxon>Candidatus Paracaedibacteraceae</taxon>
        <taxon>Candidatus Bodocaedibacter</taxon>
    </lineage>
</organism>
<dbReference type="Proteomes" id="UP000594001">
    <property type="component" value="Chromosome"/>
</dbReference>
<proteinExistence type="predicted"/>
<keyword evidence="3" id="KW-1185">Reference proteome</keyword>
<reference evidence="2 3" key="1">
    <citation type="submission" date="2020-06" db="EMBL/GenBank/DDBJ databases">
        <title>The endosymbiont of the kinetoplastid Bodo saltans is a Paracaedibacter-like alpha-proteobacterium possessing a putative toxin-antitoxin system.</title>
        <authorList>
            <person name="Midha S."/>
            <person name="Rigden D.J."/>
            <person name="Siozios S."/>
            <person name="Hurst G.D.D."/>
            <person name="Jackson A.P."/>
        </authorList>
    </citation>
    <scope>NUCLEOTIDE SEQUENCE [LARGE SCALE GENOMIC DNA]</scope>
    <source>
        <strain evidence="2">Lake Konstanz</strain>
    </source>
</reference>
<name>A0A7L9RVI1_9PROT</name>